<feature type="transmembrane region" description="Helical" evidence="7">
    <location>
        <begin position="150"/>
        <end position="171"/>
    </location>
</feature>
<feature type="transmembrane region" description="Helical" evidence="7">
    <location>
        <begin position="69"/>
        <end position="89"/>
    </location>
</feature>
<feature type="transmembrane region" description="Helical" evidence="7">
    <location>
        <begin position="12"/>
        <end position="33"/>
    </location>
</feature>
<feature type="transmembrane region" description="Helical" evidence="7">
    <location>
        <begin position="101"/>
        <end position="125"/>
    </location>
</feature>
<dbReference type="RefSeq" id="XP_012937648.1">
    <property type="nucleotide sequence ID" value="XM_013082194.2"/>
</dbReference>
<comment type="subcellular location">
    <subcellularLocation>
        <location evidence="1">Membrane</location>
        <topology evidence="1">Multi-pass membrane protein</topology>
    </subcellularLocation>
</comment>
<evidence type="ECO:0000256" key="7">
    <source>
        <dbReference type="SAM" id="Phobius"/>
    </source>
</evidence>
<organism evidence="8 9">
    <name type="scientific">Aplysia californica</name>
    <name type="common">California sea hare</name>
    <dbReference type="NCBI Taxonomy" id="6500"/>
    <lineage>
        <taxon>Eukaryota</taxon>
        <taxon>Metazoa</taxon>
        <taxon>Spiralia</taxon>
        <taxon>Lophotrochozoa</taxon>
        <taxon>Mollusca</taxon>
        <taxon>Gastropoda</taxon>
        <taxon>Heterobranchia</taxon>
        <taxon>Euthyneura</taxon>
        <taxon>Tectipleura</taxon>
        <taxon>Aplysiida</taxon>
        <taxon>Aplysioidea</taxon>
        <taxon>Aplysiidae</taxon>
        <taxon>Aplysia</taxon>
    </lineage>
</organism>
<keyword evidence="2 7" id="KW-0812">Transmembrane</keyword>
<evidence type="ECO:0000313" key="9">
    <source>
        <dbReference type="RefSeq" id="XP_012937648.1"/>
    </source>
</evidence>
<evidence type="ECO:0000256" key="4">
    <source>
        <dbReference type="ARBA" id="ARBA00023136"/>
    </source>
</evidence>
<protein>
    <submittedName>
        <fullName evidence="9">Uncharacterized protein LOC101862795 isoform X1</fullName>
    </submittedName>
</protein>
<dbReference type="InterPro" id="IPR059010">
    <property type="entry name" value="TMEM179-179B"/>
</dbReference>
<proteinExistence type="inferred from homology"/>
<comment type="similarity">
    <text evidence="5">Belongs to the TMEM179 family.</text>
</comment>
<gene>
    <name evidence="9" type="primary">LOC101862795</name>
</gene>
<evidence type="ECO:0000256" key="5">
    <source>
        <dbReference type="ARBA" id="ARBA00093776"/>
    </source>
</evidence>
<evidence type="ECO:0000256" key="3">
    <source>
        <dbReference type="ARBA" id="ARBA00022989"/>
    </source>
</evidence>
<keyword evidence="4 7" id="KW-0472">Membrane</keyword>
<sequence length="260" mass="28796">MPLERLTEYAVIRVRLVLYVALILFSVVIISGIEKMRSDRGVCPLYLDGTIDNAVRSYSPPCNFPFYEAIFQLAYSVLRIGILIIPMSGRTSYELSFLRRWWGFVMVEAVMAFFILICACVLSAGTHDTCSKERLECEKNWYGSSQLAQAGAWFSTYILFACGVVSFLFLYRGGKLPCVKQPPASEPPANNVSDAAPSYIAESGVVSLGVWDHPPSNPVRPPSYVERPPSYQTPPPSYLATPDYLDSSSHPALPGTVEDT</sequence>
<evidence type="ECO:0000256" key="2">
    <source>
        <dbReference type="ARBA" id="ARBA00022692"/>
    </source>
</evidence>
<accession>A0ABM0ZZC9</accession>
<name>A0ABM0ZZC9_APLCA</name>
<keyword evidence="3 7" id="KW-1133">Transmembrane helix</keyword>
<dbReference type="GeneID" id="101862795"/>
<evidence type="ECO:0000313" key="8">
    <source>
        <dbReference type="Proteomes" id="UP000694888"/>
    </source>
</evidence>
<evidence type="ECO:0000256" key="6">
    <source>
        <dbReference type="SAM" id="MobiDB-lite"/>
    </source>
</evidence>
<keyword evidence="8" id="KW-1185">Reference proteome</keyword>
<feature type="region of interest" description="Disordered" evidence="6">
    <location>
        <begin position="212"/>
        <end position="260"/>
    </location>
</feature>
<reference evidence="9" key="1">
    <citation type="submission" date="2025-08" db="UniProtKB">
        <authorList>
            <consortium name="RefSeq"/>
        </authorList>
    </citation>
    <scope>IDENTIFICATION</scope>
</reference>
<dbReference type="Proteomes" id="UP000694888">
    <property type="component" value="Unplaced"/>
</dbReference>
<evidence type="ECO:0000256" key="1">
    <source>
        <dbReference type="ARBA" id="ARBA00004141"/>
    </source>
</evidence>
<dbReference type="Pfam" id="PF26158">
    <property type="entry name" value="Claudin_TMEM179-179B"/>
    <property type="match status" value="1"/>
</dbReference>